<dbReference type="Gene3D" id="1.20.1250.20">
    <property type="entry name" value="MFS general substrate transporter like domains"/>
    <property type="match status" value="1"/>
</dbReference>
<dbReference type="Pfam" id="PF11700">
    <property type="entry name" value="ATG22"/>
    <property type="match status" value="1"/>
</dbReference>
<reference evidence="8 9" key="1">
    <citation type="submission" date="2018-07" db="EMBL/GenBank/DDBJ databases">
        <title>Genomic Encyclopedia of Type Strains, Phase III (KMG-III): the genomes of soil and plant-associated and newly described type strains.</title>
        <authorList>
            <person name="Whitman W."/>
        </authorList>
    </citation>
    <scope>NUCLEOTIDE SEQUENCE [LARGE SCALE GENOMIC DNA]</scope>
    <source>
        <strain evidence="8 9">CECT 8236</strain>
    </source>
</reference>
<dbReference type="GO" id="GO:0005886">
    <property type="term" value="C:plasma membrane"/>
    <property type="evidence" value="ECO:0007669"/>
    <property type="project" value="UniProtKB-SubCell"/>
</dbReference>
<dbReference type="Proteomes" id="UP000256869">
    <property type="component" value="Unassembled WGS sequence"/>
</dbReference>
<dbReference type="RefSeq" id="WP_245987716.1">
    <property type="nucleotide sequence ID" value="NZ_QRDY01000011.1"/>
</dbReference>
<dbReference type="SUPFAM" id="SSF103473">
    <property type="entry name" value="MFS general substrate transporter"/>
    <property type="match status" value="1"/>
</dbReference>
<comment type="caution">
    <text evidence="8">The sequence shown here is derived from an EMBL/GenBank/DDBJ whole genome shotgun (WGS) entry which is preliminary data.</text>
</comment>
<dbReference type="PANTHER" id="PTHR23519:SF1">
    <property type="entry name" value="AUTOPHAGY-RELATED PROTEIN 22"/>
    <property type="match status" value="1"/>
</dbReference>
<evidence type="ECO:0000259" key="7">
    <source>
        <dbReference type="PROSITE" id="PS50850"/>
    </source>
</evidence>
<dbReference type="InterPro" id="IPR036259">
    <property type="entry name" value="MFS_trans_sf"/>
</dbReference>
<evidence type="ECO:0000256" key="1">
    <source>
        <dbReference type="ARBA" id="ARBA00004651"/>
    </source>
</evidence>
<keyword evidence="4 6" id="KW-1133">Transmembrane helix</keyword>
<evidence type="ECO:0000256" key="6">
    <source>
        <dbReference type="SAM" id="Phobius"/>
    </source>
</evidence>
<gene>
    <name evidence="8" type="ORF">DFP95_11123</name>
</gene>
<dbReference type="PROSITE" id="PS50850">
    <property type="entry name" value="MFS"/>
    <property type="match status" value="1"/>
</dbReference>
<feature type="transmembrane region" description="Helical" evidence="6">
    <location>
        <begin position="296"/>
        <end position="314"/>
    </location>
</feature>
<keyword evidence="2" id="KW-0813">Transport</keyword>
<evidence type="ECO:0000256" key="5">
    <source>
        <dbReference type="ARBA" id="ARBA00023136"/>
    </source>
</evidence>
<dbReference type="EMBL" id="QRDY01000011">
    <property type="protein sequence ID" value="RED57112.1"/>
    <property type="molecule type" value="Genomic_DNA"/>
</dbReference>
<keyword evidence="3 6" id="KW-0812">Transmembrane</keyword>
<dbReference type="GO" id="GO:0022857">
    <property type="term" value="F:transmembrane transporter activity"/>
    <property type="evidence" value="ECO:0007669"/>
    <property type="project" value="InterPro"/>
</dbReference>
<dbReference type="PANTHER" id="PTHR23519">
    <property type="entry name" value="AUTOPHAGY-RELATED PROTEIN 22"/>
    <property type="match status" value="1"/>
</dbReference>
<comment type="subcellular location">
    <subcellularLocation>
        <location evidence="1">Cell membrane</location>
        <topology evidence="1">Multi-pass membrane protein</topology>
    </subcellularLocation>
</comment>
<feature type="transmembrane region" description="Helical" evidence="6">
    <location>
        <begin position="141"/>
        <end position="160"/>
    </location>
</feature>
<accession>A0A3D9I5S1</accession>
<name>A0A3D9I5S1_9BACL</name>
<dbReference type="InterPro" id="IPR024671">
    <property type="entry name" value="Atg22-like"/>
</dbReference>
<evidence type="ECO:0000313" key="8">
    <source>
        <dbReference type="EMBL" id="RED57112.1"/>
    </source>
</evidence>
<proteinExistence type="predicted"/>
<feature type="transmembrane region" description="Helical" evidence="6">
    <location>
        <begin position="236"/>
        <end position="257"/>
    </location>
</feature>
<evidence type="ECO:0000313" key="9">
    <source>
        <dbReference type="Proteomes" id="UP000256869"/>
    </source>
</evidence>
<evidence type="ECO:0000256" key="4">
    <source>
        <dbReference type="ARBA" id="ARBA00022989"/>
    </source>
</evidence>
<dbReference type="InterPro" id="IPR050495">
    <property type="entry name" value="ATG22/LtaA_families"/>
</dbReference>
<keyword evidence="5 6" id="KW-0472">Membrane</keyword>
<dbReference type="InterPro" id="IPR020846">
    <property type="entry name" value="MFS_dom"/>
</dbReference>
<feature type="transmembrane region" description="Helical" evidence="6">
    <location>
        <begin position="12"/>
        <end position="35"/>
    </location>
</feature>
<organism evidence="8 9">
    <name type="scientific">Cohnella lupini</name>
    <dbReference type="NCBI Taxonomy" id="1294267"/>
    <lineage>
        <taxon>Bacteria</taxon>
        <taxon>Bacillati</taxon>
        <taxon>Bacillota</taxon>
        <taxon>Bacilli</taxon>
        <taxon>Bacillales</taxon>
        <taxon>Paenibacillaceae</taxon>
        <taxon>Cohnella</taxon>
    </lineage>
</organism>
<dbReference type="AlphaFoldDB" id="A0A3D9I5S1"/>
<feature type="transmembrane region" description="Helical" evidence="6">
    <location>
        <begin position="47"/>
        <end position="67"/>
    </location>
</feature>
<evidence type="ECO:0000256" key="3">
    <source>
        <dbReference type="ARBA" id="ARBA00022692"/>
    </source>
</evidence>
<feature type="transmembrane region" description="Helical" evidence="6">
    <location>
        <begin position="99"/>
        <end position="120"/>
    </location>
</feature>
<feature type="transmembrane region" description="Helical" evidence="6">
    <location>
        <begin position="74"/>
        <end position="93"/>
    </location>
</feature>
<feature type="transmembrane region" description="Helical" evidence="6">
    <location>
        <begin position="172"/>
        <end position="193"/>
    </location>
</feature>
<feature type="transmembrane region" description="Helical" evidence="6">
    <location>
        <begin position="385"/>
        <end position="404"/>
    </location>
</feature>
<sequence length="418" mass="45684">MRDDRKTIRSWVMYDWANSAFATTIMAAVMPIYYIDAIGGTDSDWGFTQTAAAIVVALLSPLLGAIADYSGFKLKFLGMFAIIGALSSMLLVLPGNGDVLFASALVVFGMIGFGAGNTFYDALLNDISSPGMREKVSARGFAMGYLGGGVLLALNILFIQSPELFGLKDSTGGSQLSFLTVGLWWLIFSIPIFRNVKVPQPAVRLSAAKHVREGMHRLRTTFSQIRQYPELWKFMIAYWFFFDGVNTVIVMATSYGTTIGIETSSLITALLLTQFIGFPASYLFGSLAVRWGPKRMLYASQAIYIVIVILGFFMENATHFYILAGLVGLVQGGSQATARSIYSRLIPGDRAAEYNGFLSFTSRFFSFGGPLVFALVKVFSDSSRLAILAVAFFFVMGMILLTFVDTAKGEREAERAIG</sequence>
<evidence type="ECO:0000256" key="2">
    <source>
        <dbReference type="ARBA" id="ARBA00022448"/>
    </source>
</evidence>
<feature type="domain" description="Major facilitator superfamily (MFS) profile" evidence="7">
    <location>
        <begin position="1"/>
        <end position="409"/>
    </location>
</feature>
<keyword evidence="9" id="KW-1185">Reference proteome</keyword>
<feature type="transmembrane region" description="Helical" evidence="6">
    <location>
        <begin position="263"/>
        <end position="284"/>
    </location>
</feature>
<protein>
    <submittedName>
        <fullName evidence="8">UMF1 family MFS transporter</fullName>
    </submittedName>
</protein>